<dbReference type="Proteomes" id="UP000054279">
    <property type="component" value="Unassembled WGS sequence"/>
</dbReference>
<accession>A0A0C9UP82</accession>
<sequence>MVPRNIVLSPGPGKMESPGCASLVKVHGNRYRRLQLIELVEHFPIDVPMFGDRHGDM</sequence>
<name>A0A0C9UP82_SPHS4</name>
<dbReference type="AlphaFoldDB" id="A0A0C9UP82"/>
<proteinExistence type="predicted"/>
<keyword evidence="2" id="KW-1185">Reference proteome</keyword>
<gene>
    <name evidence="1" type="ORF">M422DRAFT_36446</name>
</gene>
<protein>
    <submittedName>
        <fullName evidence="1">Uncharacterized protein</fullName>
    </submittedName>
</protein>
<dbReference type="HOGENOM" id="CLU_2997957_0_0_1"/>
<evidence type="ECO:0000313" key="1">
    <source>
        <dbReference type="EMBL" id="KIJ30732.1"/>
    </source>
</evidence>
<evidence type="ECO:0000313" key="2">
    <source>
        <dbReference type="Proteomes" id="UP000054279"/>
    </source>
</evidence>
<organism evidence="1 2">
    <name type="scientific">Sphaerobolus stellatus (strain SS14)</name>
    <dbReference type="NCBI Taxonomy" id="990650"/>
    <lineage>
        <taxon>Eukaryota</taxon>
        <taxon>Fungi</taxon>
        <taxon>Dikarya</taxon>
        <taxon>Basidiomycota</taxon>
        <taxon>Agaricomycotina</taxon>
        <taxon>Agaricomycetes</taxon>
        <taxon>Phallomycetidae</taxon>
        <taxon>Geastrales</taxon>
        <taxon>Sphaerobolaceae</taxon>
        <taxon>Sphaerobolus</taxon>
    </lineage>
</organism>
<reference evidence="1 2" key="1">
    <citation type="submission" date="2014-06" db="EMBL/GenBank/DDBJ databases">
        <title>Evolutionary Origins and Diversification of the Mycorrhizal Mutualists.</title>
        <authorList>
            <consortium name="DOE Joint Genome Institute"/>
            <consortium name="Mycorrhizal Genomics Consortium"/>
            <person name="Kohler A."/>
            <person name="Kuo A."/>
            <person name="Nagy L.G."/>
            <person name="Floudas D."/>
            <person name="Copeland A."/>
            <person name="Barry K.W."/>
            <person name="Cichocki N."/>
            <person name="Veneault-Fourrey C."/>
            <person name="LaButti K."/>
            <person name="Lindquist E.A."/>
            <person name="Lipzen A."/>
            <person name="Lundell T."/>
            <person name="Morin E."/>
            <person name="Murat C."/>
            <person name="Riley R."/>
            <person name="Ohm R."/>
            <person name="Sun H."/>
            <person name="Tunlid A."/>
            <person name="Henrissat B."/>
            <person name="Grigoriev I.V."/>
            <person name="Hibbett D.S."/>
            <person name="Martin F."/>
        </authorList>
    </citation>
    <scope>NUCLEOTIDE SEQUENCE [LARGE SCALE GENOMIC DNA]</scope>
    <source>
        <strain evidence="1 2">SS14</strain>
    </source>
</reference>
<dbReference type="EMBL" id="KN837255">
    <property type="protein sequence ID" value="KIJ30732.1"/>
    <property type="molecule type" value="Genomic_DNA"/>
</dbReference>